<evidence type="ECO:0000313" key="2">
    <source>
        <dbReference type="Proteomes" id="UP001064048"/>
    </source>
</evidence>
<keyword evidence="2" id="KW-1185">Reference proteome</keyword>
<reference evidence="1 2" key="1">
    <citation type="journal article" date="2022" name="Genome Biol. Evol.">
        <title>The Spruce Budworm Genome: Reconstructing the Evolutionary History of Antifreeze Proteins.</title>
        <authorList>
            <person name="Beliveau C."/>
            <person name="Gagne P."/>
            <person name="Picq S."/>
            <person name="Vernygora O."/>
            <person name="Keeling C.I."/>
            <person name="Pinkney K."/>
            <person name="Doucet D."/>
            <person name="Wen F."/>
            <person name="Johnston J.S."/>
            <person name="Maaroufi H."/>
            <person name="Boyle B."/>
            <person name="Laroche J."/>
            <person name="Dewar K."/>
            <person name="Juretic N."/>
            <person name="Blackburn G."/>
            <person name="Nisole A."/>
            <person name="Brunet B."/>
            <person name="Brandao M."/>
            <person name="Lumley L."/>
            <person name="Duan J."/>
            <person name="Quan G."/>
            <person name="Lucarotti C.J."/>
            <person name="Roe A.D."/>
            <person name="Sperling F.A.H."/>
            <person name="Levesque R.C."/>
            <person name="Cusson M."/>
        </authorList>
    </citation>
    <scope>NUCLEOTIDE SEQUENCE [LARGE SCALE GENOMIC DNA]</scope>
    <source>
        <strain evidence="1">Glfc:IPQL:Cfum</strain>
    </source>
</reference>
<comment type="caution">
    <text evidence="1">The sequence shown here is derived from an EMBL/GenBank/DDBJ whole genome shotgun (WGS) entry which is preliminary data.</text>
</comment>
<protein>
    <submittedName>
        <fullName evidence="1">Uncharacterized protein</fullName>
    </submittedName>
</protein>
<name>A0ACC0JC43_CHOFU</name>
<dbReference type="EMBL" id="CM046116">
    <property type="protein sequence ID" value="KAI8421678.1"/>
    <property type="molecule type" value="Genomic_DNA"/>
</dbReference>
<sequence length="254" mass="29277">MAATHRTLPTQRQFRYTHSTHTNFIVRQPTGVRWCREHIGAGSDIRYRSGQCERQEQMVQAVRLWVGREWARNMPWDAIRLSRNDVPWTEFWDCEAQSSGLVLTPTNARLWLTCLFIAERVKEDIAAVKNRQNTNYNVISSFASILSDVEQGLLEVTQSIPLIPLPARNSDYFPESVDPERTNNRNRNAITCHKYVITEMRLFSTNSRIMSRPIYVPLLGTGLLSEQEGLGYSSHAGPVRIGNFTRTIELLRRK</sequence>
<organism evidence="1 2">
    <name type="scientific">Choristoneura fumiferana</name>
    <name type="common">Spruce budworm moth</name>
    <name type="synonym">Archips fumiferana</name>
    <dbReference type="NCBI Taxonomy" id="7141"/>
    <lineage>
        <taxon>Eukaryota</taxon>
        <taxon>Metazoa</taxon>
        <taxon>Ecdysozoa</taxon>
        <taxon>Arthropoda</taxon>
        <taxon>Hexapoda</taxon>
        <taxon>Insecta</taxon>
        <taxon>Pterygota</taxon>
        <taxon>Neoptera</taxon>
        <taxon>Endopterygota</taxon>
        <taxon>Lepidoptera</taxon>
        <taxon>Glossata</taxon>
        <taxon>Ditrysia</taxon>
        <taxon>Tortricoidea</taxon>
        <taxon>Tortricidae</taxon>
        <taxon>Tortricinae</taxon>
        <taxon>Choristoneura</taxon>
    </lineage>
</organism>
<gene>
    <name evidence="1" type="ORF">MSG28_009667</name>
</gene>
<accession>A0ACC0JC43</accession>
<proteinExistence type="predicted"/>
<dbReference type="Proteomes" id="UP001064048">
    <property type="component" value="Chromosome 16"/>
</dbReference>
<evidence type="ECO:0000313" key="1">
    <source>
        <dbReference type="EMBL" id="KAI8421678.1"/>
    </source>
</evidence>